<evidence type="ECO:0000256" key="3">
    <source>
        <dbReference type="ARBA" id="ARBA00022691"/>
    </source>
</evidence>
<dbReference type="SFLD" id="SFLDS00029">
    <property type="entry name" value="Radical_SAM"/>
    <property type="match status" value="1"/>
</dbReference>
<evidence type="ECO:0000256" key="2">
    <source>
        <dbReference type="ARBA" id="ARBA00022485"/>
    </source>
</evidence>
<dbReference type="NCBIfam" id="NF041707">
    <property type="entry name" value="rSAM_YhhB"/>
    <property type="match status" value="1"/>
</dbReference>
<sequence length="719" mass="82046">MKQDPIFSSFLIKVASRCNLNCAYCYMYQHADQSWKDKPLVLSEKHQQLFVDRLYDYAQEKSLDKVLVIYHGGEPLIFGADKLVNFSKAIKKRLDTISCQVDFGIQTNGTLLKEEHLKLFVDENISVSLSIDGPKKIHNVYRLDHKGNPSFDKVYRALALLKKYPQIFSGCIAVINVNYSPRELFQFFSENEVEEFNILLPDANYTSPPIGRDQNPDVYIDWLIEAFDCWSAEFPHIQCKFFESIILALLGKSGQTDALGLGDVSLLNIETDGMYHDLDVLKITKEGYSSLGIGLETAPISAAAQSKNIEVHRKLLSKEGLSKTCLACKHVDICGGGSVPHRFGTEGFDNPTIYCKEMYALIDHISEKLIQLVDQELEKNESSSILFSQKEMEDFCIYSNSEKQIRKLQEYVAQKKRAQWERIAVEAKQRFPSQEALINQTNNQVSSVGERALMHPVSSSFLDALEQSLKGKVVEGMDGTPLPIDIDFLHLIGTKLLRKEEFVIQENHDWYTHALGKDIVFNHPQTAFDLGKKVIEDALGMIQEYDTHLYDEMKIISPYIYIVKDKNSPPDRDISFADETLPGAIFIGVWKGNRCLAPYKVAASMIHEHCHQKLYLLQERFEIIEPQDVEIYSPWPEKYRPPIAALHAVYVFIHVAKFLNHVAICDQNLQEEIDLTLERIDGCISEIQEKVQFTPMGALFFESLLKEWELLKSQSLCLT</sequence>
<evidence type="ECO:0000256" key="6">
    <source>
        <dbReference type="ARBA" id="ARBA00023014"/>
    </source>
</evidence>
<keyword evidence="4" id="KW-0479">Metal-binding</keyword>
<feature type="domain" description="Radical SAM core" evidence="7">
    <location>
        <begin position="4"/>
        <end position="240"/>
    </location>
</feature>
<proteinExistence type="predicted"/>
<dbReference type="SUPFAM" id="SSF102114">
    <property type="entry name" value="Radical SAM enzymes"/>
    <property type="match status" value="1"/>
</dbReference>
<keyword evidence="9" id="KW-1185">Reference proteome</keyword>
<organism evidence="8 9">
    <name type="scientific">Candidatus Neptunichlamydia vexilliferae</name>
    <dbReference type="NCBI Taxonomy" id="1651774"/>
    <lineage>
        <taxon>Bacteria</taxon>
        <taxon>Pseudomonadati</taxon>
        <taxon>Chlamydiota</taxon>
        <taxon>Chlamydiia</taxon>
        <taxon>Parachlamydiales</taxon>
        <taxon>Simkaniaceae</taxon>
        <taxon>Candidatus Neptunichlamydia</taxon>
    </lineage>
</organism>
<name>A0ABS0AZT2_9BACT</name>
<keyword evidence="3" id="KW-0949">S-adenosyl-L-methionine</keyword>
<evidence type="ECO:0000313" key="8">
    <source>
        <dbReference type="EMBL" id="MBF5058840.1"/>
    </source>
</evidence>
<dbReference type="SFLD" id="SFLDG01067">
    <property type="entry name" value="SPASM/twitch_domain_containing"/>
    <property type="match status" value="1"/>
</dbReference>
<dbReference type="SFLD" id="SFLDG01386">
    <property type="entry name" value="main_SPASM_domain-containing"/>
    <property type="match status" value="1"/>
</dbReference>
<dbReference type="InterPro" id="IPR026337">
    <property type="entry name" value="AKG_HExxH"/>
</dbReference>
<reference evidence="8 9" key="1">
    <citation type="submission" date="2020-01" db="EMBL/GenBank/DDBJ databases">
        <title>Draft genome sequence of Cand. Neptunochlamydia vexilliferae K9.</title>
        <authorList>
            <person name="Schulz F."/>
            <person name="Koestlbacher S."/>
            <person name="Wascher F."/>
            <person name="Pizzetti I."/>
            <person name="Horn M."/>
        </authorList>
    </citation>
    <scope>NUCLEOTIDE SEQUENCE [LARGE SCALE GENOMIC DNA]</scope>
    <source>
        <strain evidence="8 9">K9</strain>
    </source>
</reference>
<dbReference type="InterPro" id="IPR013785">
    <property type="entry name" value="Aldolase_TIM"/>
</dbReference>
<comment type="cofactor">
    <cofactor evidence="1">
        <name>[4Fe-4S] cluster</name>
        <dbReference type="ChEBI" id="CHEBI:49883"/>
    </cofactor>
</comment>
<dbReference type="Proteomes" id="UP001194714">
    <property type="component" value="Unassembled WGS sequence"/>
</dbReference>
<dbReference type="NCBIfam" id="TIGR04269">
    <property type="entry name" value="SAM_SPASM_FxsB"/>
    <property type="match status" value="1"/>
</dbReference>
<accession>A0ABS0AZT2</accession>
<keyword evidence="2" id="KW-0004">4Fe-4S</keyword>
<dbReference type="PANTHER" id="PTHR43273:SF8">
    <property type="entry name" value="RADICAL SAM DOMAIN PROTEIN"/>
    <property type="match status" value="1"/>
</dbReference>
<dbReference type="InterPro" id="IPR023867">
    <property type="entry name" value="Sulphatase_maturase_rSAM"/>
</dbReference>
<dbReference type="EMBL" id="JAAEJV010000005">
    <property type="protein sequence ID" value="MBF5058840.1"/>
    <property type="molecule type" value="Genomic_DNA"/>
</dbReference>
<dbReference type="InterPro" id="IPR000385">
    <property type="entry name" value="MoaA_NifB_PqqE_Fe-S-bd_CS"/>
</dbReference>
<keyword evidence="6" id="KW-0411">Iron-sulfur</keyword>
<dbReference type="PROSITE" id="PS01305">
    <property type="entry name" value="MOAA_NIFB_PQQE"/>
    <property type="match status" value="1"/>
</dbReference>
<protein>
    <recommendedName>
        <fullName evidence="7">Radical SAM core domain-containing protein</fullName>
    </recommendedName>
</protein>
<dbReference type="PROSITE" id="PS51918">
    <property type="entry name" value="RADICAL_SAM"/>
    <property type="match status" value="1"/>
</dbReference>
<gene>
    <name evidence="8" type="ORF">NEPTK9_000339</name>
</gene>
<dbReference type="Pfam" id="PF04055">
    <property type="entry name" value="Radical_SAM"/>
    <property type="match status" value="1"/>
</dbReference>
<evidence type="ECO:0000259" key="7">
    <source>
        <dbReference type="PROSITE" id="PS51918"/>
    </source>
</evidence>
<dbReference type="Gene3D" id="3.20.20.70">
    <property type="entry name" value="Aldolase class I"/>
    <property type="match status" value="1"/>
</dbReference>
<dbReference type="RefSeq" id="WP_194847130.1">
    <property type="nucleotide sequence ID" value="NZ_JAAEJV010000005.1"/>
</dbReference>
<dbReference type="InterPro" id="IPR058240">
    <property type="entry name" value="rSAM_sf"/>
</dbReference>
<evidence type="ECO:0000256" key="5">
    <source>
        <dbReference type="ARBA" id="ARBA00023004"/>
    </source>
</evidence>
<dbReference type="InterPro" id="IPR007197">
    <property type="entry name" value="rSAM"/>
</dbReference>
<dbReference type="InterPro" id="IPR026335">
    <property type="entry name" value="rSAM_SPASM_FxsB"/>
</dbReference>
<keyword evidence="5" id="KW-0408">Iron</keyword>
<evidence type="ECO:0000256" key="4">
    <source>
        <dbReference type="ARBA" id="ARBA00022723"/>
    </source>
</evidence>
<evidence type="ECO:0000313" key="9">
    <source>
        <dbReference type="Proteomes" id="UP001194714"/>
    </source>
</evidence>
<dbReference type="SFLD" id="SFLDG01072">
    <property type="entry name" value="dehydrogenase_like"/>
    <property type="match status" value="1"/>
</dbReference>
<dbReference type="PANTHER" id="PTHR43273">
    <property type="entry name" value="ANAEROBIC SULFATASE-MATURATING ENZYME HOMOLOG ASLB-RELATED"/>
    <property type="match status" value="1"/>
</dbReference>
<evidence type="ECO:0000256" key="1">
    <source>
        <dbReference type="ARBA" id="ARBA00001966"/>
    </source>
</evidence>
<dbReference type="CDD" id="cd01335">
    <property type="entry name" value="Radical_SAM"/>
    <property type="match status" value="1"/>
</dbReference>
<comment type="caution">
    <text evidence="8">The sequence shown here is derived from an EMBL/GenBank/DDBJ whole genome shotgun (WGS) entry which is preliminary data.</text>
</comment>
<dbReference type="NCBIfam" id="TIGR04267">
    <property type="entry name" value="mod_HExxH"/>
    <property type="match status" value="1"/>
</dbReference>